<dbReference type="RefSeq" id="WP_103358123.1">
    <property type="nucleotide sequence ID" value="NZ_CP113107.1"/>
</dbReference>
<evidence type="ECO:0000313" key="3">
    <source>
        <dbReference type="Proteomes" id="UP000242752"/>
    </source>
</evidence>
<evidence type="ECO:0000313" key="2">
    <source>
        <dbReference type="EMBL" id="PNZ27558.1"/>
    </source>
</evidence>
<dbReference type="InterPro" id="IPR025272">
    <property type="entry name" value="SocA_Panacea"/>
</dbReference>
<sequence>MTYRVNTIAKWFVENTMTSGENSYDGNLTLNKLIYFADMMNYTINHEKLVDEQPIGYTNGPVYQSIYIDHKYGSLSSIKSDNGKISSETLNLLKIIKFAFGTYSSQYLTDLTHEQSPWKNRKEDCEKSDYNPRLNFEDLTEIEKARVRDIYDIYRQIDLDKYIVSRIGDNVFVYDESMVLDEGDYKELEGLEGEEDSIFVEKIDGRLIYA</sequence>
<dbReference type="EMBL" id="PPRF01000036">
    <property type="protein sequence ID" value="PNZ27558.1"/>
    <property type="molecule type" value="Genomic_DNA"/>
</dbReference>
<name>A0A2K3YQR9_9STAP</name>
<comment type="caution">
    <text evidence="2">The sequence shown here is derived from an EMBL/GenBank/DDBJ whole genome shotgun (WGS) entry which is preliminary data.</text>
</comment>
<evidence type="ECO:0000259" key="1">
    <source>
        <dbReference type="Pfam" id="PF13274"/>
    </source>
</evidence>
<dbReference type="Pfam" id="PF13274">
    <property type="entry name" value="SocA_Panacea"/>
    <property type="match status" value="1"/>
</dbReference>
<feature type="domain" description="Antitoxin SocA-like Panacea" evidence="1">
    <location>
        <begin position="30"/>
        <end position="119"/>
    </location>
</feature>
<gene>
    <name evidence="2" type="ORF">CD122_06185</name>
</gene>
<dbReference type="Proteomes" id="UP000242752">
    <property type="component" value="Unassembled WGS sequence"/>
</dbReference>
<organism evidence="2 3">
    <name type="scientific">Staphylococcus rostri</name>
    <dbReference type="NCBI Taxonomy" id="522262"/>
    <lineage>
        <taxon>Bacteria</taxon>
        <taxon>Bacillati</taxon>
        <taxon>Bacillota</taxon>
        <taxon>Bacilli</taxon>
        <taxon>Bacillales</taxon>
        <taxon>Staphylococcaceae</taxon>
        <taxon>Staphylococcus</taxon>
    </lineage>
</organism>
<dbReference type="OrthoDB" id="9799173at2"/>
<keyword evidence="3" id="KW-1185">Reference proteome</keyword>
<dbReference type="AlphaFoldDB" id="A0A2K3YQR9"/>
<reference evidence="2 3" key="1">
    <citation type="submission" date="2017-08" db="EMBL/GenBank/DDBJ databases">
        <title>Draft genome sequences of 64 type strains of genus Staph aureus.</title>
        <authorList>
            <person name="Cole K."/>
            <person name="Golubchik T."/>
            <person name="Russell J."/>
            <person name="Foster D."/>
            <person name="Llewelyn M."/>
            <person name="Wilson D."/>
            <person name="Crook D."/>
            <person name="Paul J."/>
        </authorList>
    </citation>
    <scope>NUCLEOTIDE SEQUENCE [LARGE SCALE GENOMIC DNA]</scope>
    <source>
        <strain evidence="2 3">DSM 21968</strain>
    </source>
</reference>
<proteinExistence type="predicted"/>
<protein>
    <recommendedName>
        <fullName evidence="1">Antitoxin SocA-like Panacea domain-containing protein</fullName>
    </recommendedName>
</protein>
<accession>A0A2K3YQR9</accession>